<dbReference type="RefSeq" id="WP_116220598.1">
    <property type="nucleotide sequence ID" value="NZ_CP038196.1"/>
</dbReference>
<dbReference type="InterPro" id="IPR015590">
    <property type="entry name" value="Aldehyde_DH_dom"/>
</dbReference>
<feature type="active site" evidence="3">
    <location>
        <position position="267"/>
    </location>
</feature>
<organism evidence="6 7">
    <name type="scientific">Paracoccus versutus</name>
    <name type="common">Thiobacillus versutus</name>
    <dbReference type="NCBI Taxonomy" id="34007"/>
    <lineage>
        <taxon>Bacteria</taxon>
        <taxon>Pseudomonadati</taxon>
        <taxon>Pseudomonadota</taxon>
        <taxon>Alphaproteobacteria</taxon>
        <taxon>Rhodobacterales</taxon>
        <taxon>Paracoccaceae</taxon>
        <taxon>Paracoccus</taxon>
    </lineage>
</organism>
<evidence type="ECO:0000313" key="7">
    <source>
        <dbReference type="Proteomes" id="UP000256941"/>
    </source>
</evidence>
<evidence type="ECO:0000313" key="6">
    <source>
        <dbReference type="EMBL" id="REF71933.1"/>
    </source>
</evidence>
<protein>
    <submittedName>
        <fullName evidence="6">Phenylacetaldehyde dehydrogenase</fullName>
    </submittedName>
</protein>
<dbReference type="PROSITE" id="PS00687">
    <property type="entry name" value="ALDEHYDE_DEHYDR_GLU"/>
    <property type="match status" value="1"/>
</dbReference>
<dbReference type="FunFam" id="3.40.309.10:FF:000012">
    <property type="entry name" value="Betaine aldehyde dehydrogenase"/>
    <property type="match status" value="1"/>
</dbReference>
<gene>
    <name evidence="6" type="ORF">BDD41_0397</name>
</gene>
<comment type="similarity">
    <text evidence="1 4">Belongs to the aldehyde dehydrogenase family.</text>
</comment>
<dbReference type="PANTHER" id="PTHR11699">
    <property type="entry name" value="ALDEHYDE DEHYDROGENASE-RELATED"/>
    <property type="match status" value="1"/>
</dbReference>
<dbReference type="AlphaFoldDB" id="A0A3D9XS54"/>
<comment type="caution">
    <text evidence="6">The sequence shown here is derived from an EMBL/GenBank/DDBJ whole genome shotgun (WGS) entry which is preliminary data.</text>
</comment>
<proteinExistence type="inferred from homology"/>
<evidence type="ECO:0000256" key="1">
    <source>
        <dbReference type="ARBA" id="ARBA00009986"/>
    </source>
</evidence>
<dbReference type="InterPro" id="IPR016162">
    <property type="entry name" value="Ald_DH_N"/>
</dbReference>
<keyword evidence="2 4" id="KW-0560">Oxidoreductase</keyword>
<dbReference type="GO" id="GO:0016620">
    <property type="term" value="F:oxidoreductase activity, acting on the aldehyde or oxo group of donors, NAD or NADP as acceptor"/>
    <property type="evidence" value="ECO:0007669"/>
    <property type="project" value="InterPro"/>
</dbReference>
<dbReference type="InterPro" id="IPR029510">
    <property type="entry name" value="Ald_DH_CS_GLU"/>
</dbReference>
<name>A0A3D9XS54_PARVE</name>
<dbReference type="InterPro" id="IPR016163">
    <property type="entry name" value="Ald_DH_C"/>
</dbReference>
<evidence type="ECO:0000256" key="3">
    <source>
        <dbReference type="PROSITE-ProRule" id="PRU10007"/>
    </source>
</evidence>
<dbReference type="InterPro" id="IPR016161">
    <property type="entry name" value="Ald_DH/histidinol_DH"/>
</dbReference>
<dbReference type="Proteomes" id="UP000256941">
    <property type="component" value="Unassembled WGS sequence"/>
</dbReference>
<accession>A0A3D9XS54</accession>
<dbReference type="Gene3D" id="3.40.605.10">
    <property type="entry name" value="Aldehyde Dehydrogenase, Chain A, domain 1"/>
    <property type="match status" value="1"/>
</dbReference>
<reference evidence="6 7" key="1">
    <citation type="submission" date="2018-08" db="EMBL/GenBank/DDBJ databases">
        <title>Genomic Encyclopedia of Archaeal and Bacterial Type Strains, Phase II (KMG-II): from individual species to whole genera.</title>
        <authorList>
            <person name="Goeker M."/>
        </authorList>
    </citation>
    <scope>NUCLEOTIDE SEQUENCE [LARGE SCALE GENOMIC DNA]</scope>
    <source>
        <strain evidence="6 7">DSM 17099</strain>
    </source>
</reference>
<dbReference type="FunFam" id="3.40.605.10:FF:000007">
    <property type="entry name" value="NAD/NADP-dependent betaine aldehyde dehydrogenase"/>
    <property type="match status" value="1"/>
</dbReference>
<feature type="domain" description="Aldehyde dehydrogenase" evidence="5">
    <location>
        <begin position="30"/>
        <end position="490"/>
    </location>
</feature>
<evidence type="ECO:0000256" key="2">
    <source>
        <dbReference type="ARBA" id="ARBA00023002"/>
    </source>
</evidence>
<dbReference type="Gene3D" id="3.40.309.10">
    <property type="entry name" value="Aldehyde Dehydrogenase, Chain A, domain 2"/>
    <property type="match status" value="1"/>
</dbReference>
<sequence>MTADFTHPGRETARDWAAAGPKRNLIDGQWVEAQSGRTLESLNPTTGKLLARISEADAGDVDVAVRAARRAFEAPTWSGISPHLRTRMLLKMAEAIDRHAAELAALETLDNGMPTWFSNAVIAMVGDTFRYYAGWCSKIFGTTTPTDASMFIFTLRDPVGVCGQIIPWNVPSLMAALKIATALACGNTVVLKPSELASLSTLRMAELIQDTDLPPGVLNVVTGYGSTVGAAISGHPEVDKVAFTGSTVVGKQILQASIETMKRVTLELGGKSPNIIFADADLDKAVVAAVNGFTRNSGQVCSAGTRVFVQEGIHDEVAGRIVEIASGQKVGDPFDPETKLGPVISARQLDRVMSYVDAGNAEGAELRTGGDRVEGPGFFVRPTVFAGVTNGMKIAREEIFGPVVSLIPFKDEDDAIFKANDTSYGLAAAVWSRDISRAHKVARAMKAGRIWVNTFGETDPVMPFGGFKQSGLGREFGAESVLAYTESKSVQVRF</sequence>
<dbReference type="EMBL" id="QTUJ01000001">
    <property type="protein sequence ID" value="REF71933.1"/>
    <property type="molecule type" value="Genomic_DNA"/>
</dbReference>
<dbReference type="Pfam" id="PF00171">
    <property type="entry name" value="Aldedh"/>
    <property type="match status" value="1"/>
</dbReference>
<evidence type="ECO:0000256" key="4">
    <source>
        <dbReference type="RuleBase" id="RU003345"/>
    </source>
</evidence>
<evidence type="ECO:0000259" key="5">
    <source>
        <dbReference type="Pfam" id="PF00171"/>
    </source>
</evidence>
<dbReference type="SUPFAM" id="SSF53720">
    <property type="entry name" value="ALDH-like"/>
    <property type="match status" value="1"/>
</dbReference>